<keyword evidence="2" id="KW-1185">Reference proteome</keyword>
<dbReference type="Proteomes" id="UP001152484">
    <property type="component" value="Unassembled WGS sequence"/>
</dbReference>
<name>A0A9P0YRB3_CUSEU</name>
<dbReference type="EMBL" id="CAMAPE010000008">
    <property type="protein sequence ID" value="CAH9072511.1"/>
    <property type="molecule type" value="Genomic_DNA"/>
</dbReference>
<organism evidence="1 2">
    <name type="scientific">Cuscuta europaea</name>
    <name type="common">European dodder</name>
    <dbReference type="NCBI Taxonomy" id="41803"/>
    <lineage>
        <taxon>Eukaryota</taxon>
        <taxon>Viridiplantae</taxon>
        <taxon>Streptophyta</taxon>
        <taxon>Embryophyta</taxon>
        <taxon>Tracheophyta</taxon>
        <taxon>Spermatophyta</taxon>
        <taxon>Magnoliopsida</taxon>
        <taxon>eudicotyledons</taxon>
        <taxon>Gunneridae</taxon>
        <taxon>Pentapetalae</taxon>
        <taxon>asterids</taxon>
        <taxon>lamiids</taxon>
        <taxon>Solanales</taxon>
        <taxon>Convolvulaceae</taxon>
        <taxon>Cuscuteae</taxon>
        <taxon>Cuscuta</taxon>
        <taxon>Cuscuta subgen. Cuscuta</taxon>
    </lineage>
</organism>
<reference evidence="1" key="1">
    <citation type="submission" date="2022-07" db="EMBL/GenBank/DDBJ databases">
        <authorList>
            <person name="Macas J."/>
            <person name="Novak P."/>
            <person name="Neumann P."/>
        </authorList>
    </citation>
    <scope>NUCLEOTIDE SEQUENCE</scope>
</reference>
<dbReference type="AlphaFoldDB" id="A0A9P0YRB3"/>
<comment type="caution">
    <text evidence="1">The sequence shown here is derived from an EMBL/GenBank/DDBJ whole genome shotgun (WGS) entry which is preliminary data.</text>
</comment>
<gene>
    <name evidence="1" type="ORF">CEURO_LOCUS4381</name>
</gene>
<evidence type="ECO:0000313" key="1">
    <source>
        <dbReference type="EMBL" id="CAH9072511.1"/>
    </source>
</evidence>
<accession>A0A9P0YRB3</accession>
<evidence type="ECO:0000313" key="2">
    <source>
        <dbReference type="Proteomes" id="UP001152484"/>
    </source>
</evidence>
<sequence length="97" mass="11412">MQSQILPLSFWEISLRLSHIEFGEVCVALNHSFFILTDGSSDQGWPESTENKRRKGESELVCKSYSIKFRVRSIKHFFPQIGREQPRVKADWRENLQ</sequence>
<protein>
    <submittedName>
        <fullName evidence="1">Uncharacterized protein</fullName>
    </submittedName>
</protein>
<proteinExistence type="predicted"/>